<evidence type="ECO:0000313" key="2">
    <source>
        <dbReference type="EMBL" id="PWV79534.1"/>
    </source>
</evidence>
<accession>A0A317NZD7</accession>
<sequence>MVTQRSSRPSWLAWDNYFVGVGGLVLGLCFGVCAALIAGPGRNLAAIVLVVLAALCVLPALLRALAELEVLLRLVLLALGFTLLLPAILVSADVRDWAAERWEKAWKKG</sequence>
<name>A0A317NZD7_9NOCA</name>
<feature type="transmembrane region" description="Helical" evidence="1">
    <location>
        <begin position="44"/>
        <end position="65"/>
    </location>
</feature>
<dbReference type="EMBL" id="QGTL01000002">
    <property type="protein sequence ID" value="PWV79534.1"/>
    <property type="molecule type" value="Genomic_DNA"/>
</dbReference>
<feature type="transmembrane region" description="Helical" evidence="1">
    <location>
        <begin position="17"/>
        <end position="37"/>
    </location>
</feature>
<keyword evidence="1" id="KW-1133">Transmembrane helix</keyword>
<keyword evidence="1" id="KW-0812">Transmembrane</keyword>
<gene>
    <name evidence="2" type="ORF">DFR69_102597</name>
</gene>
<evidence type="ECO:0000256" key="1">
    <source>
        <dbReference type="SAM" id="Phobius"/>
    </source>
</evidence>
<reference evidence="2 3" key="1">
    <citation type="submission" date="2018-05" db="EMBL/GenBank/DDBJ databases">
        <title>Genomic Encyclopedia of Type Strains, Phase IV (KMG-IV): sequencing the most valuable type-strain genomes for metagenomic binning, comparative biology and taxonomic classification.</title>
        <authorList>
            <person name="Goeker M."/>
        </authorList>
    </citation>
    <scope>NUCLEOTIDE SEQUENCE [LARGE SCALE GENOMIC DNA]</scope>
    <source>
        <strain evidence="2 3">DSM 44717</strain>
    </source>
</reference>
<dbReference type="RefSeq" id="WP_110036636.1">
    <property type="nucleotide sequence ID" value="NZ_JARWQV010000157.1"/>
</dbReference>
<keyword evidence="3" id="KW-1185">Reference proteome</keyword>
<proteinExistence type="predicted"/>
<dbReference type="AlphaFoldDB" id="A0A317NZD7"/>
<protein>
    <submittedName>
        <fullName evidence="2">Uncharacterized protein</fullName>
    </submittedName>
</protein>
<evidence type="ECO:0000313" key="3">
    <source>
        <dbReference type="Proteomes" id="UP000246410"/>
    </source>
</evidence>
<feature type="transmembrane region" description="Helical" evidence="1">
    <location>
        <begin position="71"/>
        <end position="92"/>
    </location>
</feature>
<organism evidence="2 3">
    <name type="scientific">Nocardia neocaledoniensis</name>
    <dbReference type="NCBI Taxonomy" id="236511"/>
    <lineage>
        <taxon>Bacteria</taxon>
        <taxon>Bacillati</taxon>
        <taxon>Actinomycetota</taxon>
        <taxon>Actinomycetes</taxon>
        <taxon>Mycobacteriales</taxon>
        <taxon>Nocardiaceae</taxon>
        <taxon>Nocardia</taxon>
    </lineage>
</organism>
<dbReference type="Proteomes" id="UP000246410">
    <property type="component" value="Unassembled WGS sequence"/>
</dbReference>
<keyword evidence="1" id="KW-0472">Membrane</keyword>
<comment type="caution">
    <text evidence="2">The sequence shown here is derived from an EMBL/GenBank/DDBJ whole genome shotgun (WGS) entry which is preliminary data.</text>
</comment>